<dbReference type="PANTHER" id="PTHR13018:SF83">
    <property type="entry name" value="RRM DOMAIN-CONTAINING PROTEIN"/>
    <property type="match status" value="1"/>
</dbReference>
<gene>
    <name evidence="3" type="ORF">PPROV_000030300</name>
</gene>
<feature type="transmembrane region" description="Helical" evidence="2">
    <location>
        <begin position="729"/>
        <end position="755"/>
    </location>
</feature>
<reference evidence="3" key="1">
    <citation type="submission" date="2020-10" db="EMBL/GenBank/DDBJ databases">
        <title>Unveiling of a novel bifunctional photoreceptor, Dualchrome1, isolated from a cosmopolitan green alga.</title>
        <authorList>
            <person name="Suzuki S."/>
            <person name="Kawachi M."/>
        </authorList>
    </citation>
    <scope>NUCLEOTIDE SEQUENCE</scope>
    <source>
        <strain evidence="3">NIES 2893</strain>
    </source>
</reference>
<comment type="caution">
    <text evidence="3">The sequence shown here is derived from an EMBL/GenBank/DDBJ whole genome shotgun (WGS) entry which is preliminary data.</text>
</comment>
<keyword evidence="2" id="KW-1133">Transmembrane helix</keyword>
<proteinExistence type="predicted"/>
<feature type="compositionally biased region" description="Basic and acidic residues" evidence="1">
    <location>
        <begin position="914"/>
        <end position="931"/>
    </location>
</feature>
<keyword evidence="2" id="KW-0472">Membrane</keyword>
<accession>A0A830H8R0</accession>
<evidence type="ECO:0000313" key="4">
    <source>
        <dbReference type="Proteomes" id="UP000660262"/>
    </source>
</evidence>
<feature type="transmembrane region" description="Helical" evidence="2">
    <location>
        <begin position="626"/>
        <end position="648"/>
    </location>
</feature>
<evidence type="ECO:0000256" key="2">
    <source>
        <dbReference type="SAM" id="Phobius"/>
    </source>
</evidence>
<dbReference type="Proteomes" id="UP000660262">
    <property type="component" value="Unassembled WGS sequence"/>
</dbReference>
<protein>
    <recommendedName>
        <fullName evidence="5">CSC1/OSCA1-like cytosolic domain-containing protein</fullName>
    </recommendedName>
</protein>
<feature type="transmembrane region" description="Helical" evidence="2">
    <location>
        <begin position="809"/>
        <end position="826"/>
    </location>
</feature>
<feature type="transmembrane region" description="Helical" evidence="2">
    <location>
        <begin position="96"/>
        <end position="121"/>
    </location>
</feature>
<evidence type="ECO:0000256" key="1">
    <source>
        <dbReference type="SAM" id="MobiDB-lite"/>
    </source>
</evidence>
<keyword evidence="4" id="KW-1185">Reference proteome</keyword>
<feature type="region of interest" description="Disordered" evidence="1">
    <location>
        <begin position="887"/>
        <end position="931"/>
    </location>
</feature>
<feature type="transmembrane region" description="Helical" evidence="2">
    <location>
        <begin position="586"/>
        <end position="606"/>
    </location>
</feature>
<dbReference type="AlphaFoldDB" id="A0A830H8R0"/>
<dbReference type="GO" id="GO:0005227">
    <property type="term" value="F:calcium-activated cation channel activity"/>
    <property type="evidence" value="ECO:0007669"/>
    <property type="project" value="InterPro"/>
</dbReference>
<dbReference type="OrthoDB" id="197892at2759"/>
<sequence>MPMPMPMMDPKHVHVHPLTSTSLSFDKVKAETQKTLEDDDNLRTLPCLELALARAETLKLYDSVDDKGKEDDNATSKLFPLWASPMRIGRSSLGMGLYFTSILVLLGLVAVLTVVNIVPFVDNISQSRLTEAYKLRVPAHVPESATAFREVTCNRNYEVASYITMTSQGARCFPGDGVYTGADTRTNVLLCPAVCTYSGKDALTGVDMQEPCTSIPICGLAQTDKCCKLKLKVDGFDDAWASRQAWFVFVNTFVLVLGVLALEYVLCHVATKLNRYSHTVGDYCVFVDRLPMPTNALNGDATAKELMTSKEGLIDFFSHYGEIAKACHVLDVGRQLRTARKIERMRRKREELACYERDVNSVPGYPFARILELVWWMHVTGHPSKLVWATADSASRNREILDARLARQSDRLKALTNADELSTVGEAFIVFNYEEHANNCFKDLAYRVSTRAPKTLQRLYSFFKRDGIRPSYRDFLEEKLRELTGDMGKALNEVSDWVKTALGINQLRVKRAPEPTDYIWENTHIRTLEQTWRITISNALVIAMLALSAVIQQQIEFVKRNEREKIHKACITEPEDCRIENIYSLAYLRLITICAAQVTVILNLLIRIATTKLAEYEAWHVRSSMYSYLIGKLAVAQILNCAIIPILMSSSATSDHQRWYARGGLVEEAFYLQLLNALVPNIAQALNIRARISRYFAKHHARTQAMMDALVEPSSFQIPVRYATILKTIGIAILYSSILPSSFFLALAGLLASYFSDTYAALRVCRKPEKLSHRLPTLVPLFIRVAILLHILFAHFIFYPGSGMPSTPFYAALSAYGIFGLGAYFWRRIFGIRHNAELSNAGTDGEAYFDFTEKERLHMKRSRLSIWQAASRFSHFAVNVMMGRRSTKVSPDLPPAKPPAQADDTPPSTPNDDVESRSGGETNEKRDGGFDEHTYHAYTPFYLTGLSVELPVSGEWIHRVSQMYKLPSRPFEARTDLLPHQDPSTGGAVHTAIPERISESDD</sequence>
<feature type="transmembrane region" description="Helical" evidence="2">
    <location>
        <begin position="775"/>
        <end position="797"/>
    </location>
</feature>
<keyword evidence="2" id="KW-0812">Transmembrane</keyword>
<dbReference type="EMBL" id="BNJQ01000001">
    <property type="protein sequence ID" value="GHP01547.1"/>
    <property type="molecule type" value="Genomic_DNA"/>
</dbReference>
<feature type="transmembrane region" description="Helical" evidence="2">
    <location>
        <begin position="245"/>
        <end position="266"/>
    </location>
</feature>
<evidence type="ECO:0000313" key="3">
    <source>
        <dbReference type="EMBL" id="GHP01547.1"/>
    </source>
</evidence>
<feature type="region of interest" description="Disordered" evidence="1">
    <location>
        <begin position="979"/>
        <end position="1002"/>
    </location>
</feature>
<dbReference type="InterPro" id="IPR045122">
    <property type="entry name" value="Csc1-like"/>
</dbReference>
<evidence type="ECO:0008006" key="5">
    <source>
        <dbReference type="Google" id="ProtNLM"/>
    </source>
</evidence>
<organism evidence="3 4">
    <name type="scientific">Pycnococcus provasolii</name>
    <dbReference type="NCBI Taxonomy" id="41880"/>
    <lineage>
        <taxon>Eukaryota</taxon>
        <taxon>Viridiplantae</taxon>
        <taxon>Chlorophyta</taxon>
        <taxon>Pseudoscourfieldiophyceae</taxon>
        <taxon>Pseudoscourfieldiales</taxon>
        <taxon>Pycnococcaceae</taxon>
        <taxon>Pycnococcus</taxon>
    </lineage>
</organism>
<dbReference type="PANTHER" id="PTHR13018">
    <property type="entry name" value="PROBABLE MEMBRANE PROTEIN DUF221-RELATED"/>
    <property type="match status" value="1"/>
</dbReference>
<dbReference type="GO" id="GO:0005886">
    <property type="term" value="C:plasma membrane"/>
    <property type="evidence" value="ECO:0007669"/>
    <property type="project" value="TreeGrafter"/>
</dbReference>
<name>A0A830H8R0_9CHLO</name>
<feature type="transmembrane region" description="Helical" evidence="2">
    <location>
        <begin position="534"/>
        <end position="555"/>
    </location>
</feature>